<evidence type="ECO:0000313" key="7">
    <source>
        <dbReference type="EMBL" id="MDP8187017.1"/>
    </source>
</evidence>
<reference evidence="7" key="1">
    <citation type="journal article" date="2023" name="Front. Microbiol.">
        <title>Phylogeography and host specificity of Pasteurellaceae pathogenic to sea-farmed fish in the north-east Atlantic.</title>
        <authorList>
            <person name="Gulla S."/>
            <person name="Colquhoun D.J."/>
            <person name="Olsen A.B."/>
            <person name="Spilsberg B."/>
            <person name="Lagesen K."/>
            <person name="Aakesson C.P."/>
            <person name="Strom S."/>
            <person name="Manji F."/>
            <person name="Birkbeck T.H."/>
            <person name="Nilsen H.K."/>
        </authorList>
    </citation>
    <scope>NUCLEOTIDE SEQUENCE</scope>
    <source>
        <strain evidence="7">VIB1234</strain>
    </source>
</reference>
<dbReference type="Pfam" id="PF00691">
    <property type="entry name" value="OmpA"/>
    <property type="match status" value="1"/>
</dbReference>
<comment type="subcellular location">
    <subcellularLocation>
        <location evidence="1">Cell outer membrane</location>
    </subcellularLocation>
</comment>
<comment type="caution">
    <text evidence="7">The sequence shown here is derived from an EMBL/GenBank/DDBJ whole genome shotgun (WGS) entry which is preliminary data.</text>
</comment>
<protein>
    <submittedName>
        <fullName evidence="7">Outer membrane protein assembly factor BamE</fullName>
    </submittedName>
</protein>
<dbReference type="InterPro" id="IPR050330">
    <property type="entry name" value="Bact_OuterMem_StrucFunc"/>
</dbReference>
<dbReference type="Gene3D" id="3.30.1450.10">
    <property type="match status" value="1"/>
</dbReference>
<dbReference type="GO" id="GO:0009279">
    <property type="term" value="C:cell outer membrane"/>
    <property type="evidence" value="ECO:0007669"/>
    <property type="project" value="UniProtKB-SubCell"/>
</dbReference>
<evidence type="ECO:0000313" key="8">
    <source>
        <dbReference type="Proteomes" id="UP001230466"/>
    </source>
</evidence>
<evidence type="ECO:0000259" key="6">
    <source>
        <dbReference type="PROSITE" id="PS51123"/>
    </source>
</evidence>
<organism evidence="7 8">
    <name type="scientific">Pasteurella atlantica</name>
    <dbReference type="NCBI Taxonomy" id="2827233"/>
    <lineage>
        <taxon>Bacteria</taxon>
        <taxon>Pseudomonadati</taxon>
        <taxon>Pseudomonadota</taxon>
        <taxon>Gammaproteobacteria</taxon>
        <taxon>Pasteurellales</taxon>
        <taxon>Pasteurellaceae</taxon>
        <taxon>Pasteurella</taxon>
    </lineage>
</organism>
<sequence>MKTKIFNVLTLMSVVTITGCGNLSKINDDGTTNNPIFPSLSSETFNSSDSHKGVYVDIDNLKQIRQGMSKEQVIYLIGHPHFNEGLYNVREFDYVFNINSKTCQYKVLFDKNSNLSQEWWYPRDCSFNQVQPQLIYSTTHFDINTDILFDSNKSTLSDIGLMNIEKLAKKLKYLGAKEVEVQGHTDYLGSVAYNKKLSQQRANTIKSQLLKDGLGIHITAIGYGETKPVKDCKFKNISSQRKCLKPNRRVAIIIKK</sequence>
<evidence type="ECO:0000256" key="5">
    <source>
        <dbReference type="PROSITE-ProRule" id="PRU00473"/>
    </source>
</evidence>
<keyword evidence="4" id="KW-0998">Cell outer membrane</keyword>
<dbReference type="SUPFAM" id="SSF103088">
    <property type="entry name" value="OmpA-like"/>
    <property type="match status" value="1"/>
</dbReference>
<accession>A0AAW8CGX2</accession>
<keyword evidence="3 5" id="KW-0472">Membrane</keyword>
<dbReference type="Gene3D" id="3.30.1330.60">
    <property type="entry name" value="OmpA-like domain"/>
    <property type="match status" value="1"/>
</dbReference>
<feature type="domain" description="OmpA-like" evidence="6">
    <location>
        <begin position="136"/>
        <end position="256"/>
    </location>
</feature>
<dbReference type="InterPro" id="IPR007450">
    <property type="entry name" value="BamE_dom"/>
</dbReference>
<evidence type="ECO:0000256" key="2">
    <source>
        <dbReference type="ARBA" id="ARBA00022729"/>
    </source>
</evidence>
<name>A0AAW8CGX2_9PAST</name>
<gene>
    <name evidence="7" type="primary">bamE</name>
    <name evidence="7" type="ORF">QJU78_04410</name>
</gene>
<evidence type="ECO:0000256" key="4">
    <source>
        <dbReference type="ARBA" id="ARBA00023237"/>
    </source>
</evidence>
<evidence type="ECO:0000256" key="3">
    <source>
        <dbReference type="ARBA" id="ARBA00023136"/>
    </source>
</evidence>
<dbReference type="PANTHER" id="PTHR30329:SF21">
    <property type="entry name" value="LIPOPROTEIN YIAD-RELATED"/>
    <property type="match status" value="1"/>
</dbReference>
<dbReference type="PROSITE" id="PS51123">
    <property type="entry name" value="OMPA_2"/>
    <property type="match status" value="1"/>
</dbReference>
<dbReference type="Pfam" id="PF04355">
    <property type="entry name" value="BamE"/>
    <property type="match status" value="1"/>
</dbReference>
<dbReference type="PANTHER" id="PTHR30329">
    <property type="entry name" value="STATOR ELEMENT OF FLAGELLAR MOTOR COMPLEX"/>
    <property type="match status" value="1"/>
</dbReference>
<keyword evidence="2" id="KW-0732">Signal</keyword>
<dbReference type="InterPro" id="IPR006664">
    <property type="entry name" value="OMP_bac"/>
</dbReference>
<evidence type="ECO:0000256" key="1">
    <source>
        <dbReference type="ARBA" id="ARBA00004442"/>
    </source>
</evidence>
<proteinExistence type="predicted"/>
<dbReference type="RefSeq" id="WP_211599264.1">
    <property type="nucleotide sequence ID" value="NZ_JAGRQI010000026.1"/>
</dbReference>
<dbReference type="PROSITE" id="PS51257">
    <property type="entry name" value="PROKAR_LIPOPROTEIN"/>
    <property type="match status" value="1"/>
</dbReference>
<dbReference type="InterPro" id="IPR037873">
    <property type="entry name" value="BamE-like"/>
</dbReference>
<dbReference type="EMBL" id="JASAYJ010000007">
    <property type="protein sequence ID" value="MDP8187017.1"/>
    <property type="molecule type" value="Genomic_DNA"/>
</dbReference>
<dbReference type="InterPro" id="IPR036737">
    <property type="entry name" value="OmpA-like_sf"/>
</dbReference>
<dbReference type="AlphaFoldDB" id="A0AAW8CGX2"/>
<dbReference type="PRINTS" id="PR01021">
    <property type="entry name" value="OMPADOMAIN"/>
</dbReference>
<dbReference type="Proteomes" id="UP001230466">
    <property type="component" value="Unassembled WGS sequence"/>
</dbReference>
<dbReference type="InterPro" id="IPR006665">
    <property type="entry name" value="OmpA-like"/>
</dbReference>
<dbReference type="CDD" id="cd07185">
    <property type="entry name" value="OmpA_C-like"/>
    <property type="match status" value="1"/>
</dbReference>